<dbReference type="Pfam" id="PF13193">
    <property type="entry name" value="AMP-binding_C"/>
    <property type="match status" value="1"/>
</dbReference>
<accession>A0ABX3GRI0</accession>
<sequence>LKEELPEYMVPAAWVEVEAMPLTPSGKTDRRQLPMPQESRPELATGYVPPSTETERKLADIWQDVLGVDRVGVNDNFFTLGGHSIMATQLASWIRESLEAEISLKAIFENPTISEMSRYLEQHSLPSAYGESSEKLEGFNAGADDRDADYPLSFAQQRLWFLNNYMEDKAAYNIPGALRFKGNLNLQALRSSLNEIVNRHEGLRSAFHELSGIPFVQIREWVCLELELLPCPYAKEDRESAIQRLAAEEASRPFDLSSDPLIRASLFRLDTEDHLFLVTMHHIVSDGWSLAIFTQELSKLYNAYLHHKTSPLTPLQYQYSHYARWQRRSSAEPQWTSQLNYWKKKLRSLKPVLMLPADFPRPEQQRFRGSVQRFRLDVGLLESLQELGRSEGATLFMTVLAVFTMLLGRYTNEDDIAVGTPIAGRNRKEIEPIIGLFANTLVLRTDLSGTTDFRQLLRKVRESCLEAYDHQDVPFEKLVEILQPVRNPMYSPLFQVMFILQNNELPAIRLDHILTEPVQYDQGIAKFDLTLTFEETASGLEGNFEYNTDLFHPDTINRMAGYFQDLLHAVTAHPDWNIHTLSIPQKEYLQTSGEPQYGEVQPSTKGFIGLFEEQVHRTPNSAAIVYEGHTVSYSELNGRAELLAARLLKEGIGEGCPVGLFMERSPDFVVSFLGILKSGALCVPIDAECSTGRINTIAEDSGMLLILTQQHLKEKLPSFLEQIITIDDARITRSNCGMEDSLEFKTRLKPEQPVCLLYASGSGSAPRGVIVTHSSLTVQAKRMEDLLKKELTEKPLRAGWTGSTESESLLTQLQYLLYGHTLYPVRHDIRTESTEMLTFARKHEIEVFVCTPPQLRMLIGEGLILQRPTALKTICVIDELLDQTLWSSLAKSEDIRFYQIFGLPELAGAAIGCRIADYAEPCLGQPLYDVKPAVLNRYKQPVPLGAPGELYFTQSDPGPLYWKSAAVHHAETSSLQAEWFSSGIWVRRLQDGTIRYIGTIDDDAESEGFRMEKEPVEAVLYRHPAVRQVCIKKIDAGPVPVLAVYLSVYPESVTASELKEYMHMRLPGHLIPRYLVLLDNIPLTYGGQYDMVSLPHPDTTSNPAECSAEPRNAIDEFILKYWRELLGAPNMGINDHFFEWGGHSLLAMEVISQIRDEFGVHLSVKHLFDSPTVARLSNEIERLLIEEIESMDEEEARLLLEAE</sequence>
<dbReference type="InterPro" id="IPR020806">
    <property type="entry name" value="PKS_PP-bd"/>
</dbReference>
<dbReference type="PANTHER" id="PTHR45527:SF1">
    <property type="entry name" value="FATTY ACID SYNTHASE"/>
    <property type="match status" value="1"/>
</dbReference>
<dbReference type="PROSITE" id="PS00012">
    <property type="entry name" value="PHOSPHOPANTETHEINE"/>
    <property type="match status" value="1"/>
</dbReference>
<reference evidence="8 9" key="1">
    <citation type="submission" date="2016-10" db="EMBL/GenBank/DDBJ databases">
        <title>Paenibacillus species isolates.</title>
        <authorList>
            <person name="Beno S.M."/>
        </authorList>
    </citation>
    <scope>NUCLEOTIDE SEQUENCE [LARGE SCALE GENOMIC DNA]</scope>
    <source>
        <strain evidence="8 9">FSL H7-0744</strain>
    </source>
</reference>
<gene>
    <name evidence="8" type="ORF">BSK56_32975</name>
</gene>
<keyword evidence="2" id="KW-0596">Phosphopantetheine</keyword>
<proteinExistence type="predicted"/>
<feature type="region of interest" description="Disordered" evidence="6">
    <location>
        <begin position="21"/>
        <end position="50"/>
    </location>
</feature>
<dbReference type="InterPro" id="IPR042099">
    <property type="entry name" value="ANL_N_sf"/>
</dbReference>
<dbReference type="SUPFAM" id="SSF47336">
    <property type="entry name" value="ACP-like"/>
    <property type="match status" value="2"/>
</dbReference>
<dbReference type="SUPFAM" id="SSF56801">
    <property type="entry name" value="Acetyl-CoA synthetase-like"/>
    <property type="match status" value="2"/>
</dbReference>
<dbReference type="SUPFAM" id="SSF52777">
    <property type="entry name" value="CoA-dependent acyltransferases"/>
    <property type="match status" value="2"/>
</dbReference>
<keyword evidence="9" id="KW-1185">Reference proteome</keyword>
<comment type="caution">
    <text evidence="8">The sequence shown here is derived from an EMBL/GenBank/DDBJ whole genome shotgun (WGS) entry which is preliminary data.</text>
</comment>
<dbReference type="PROSITE" id="PS50075">
    <property type="entry name" value="CARRIER"/>
    <property type="match status" value="2"/>
</dbReference>
<dbReference type="EMBL" id="MPTB01000094">
    <property type="protein sequence ID" value="OMD35442.1"/>
    <property type="molecule type" value="Genomic_DNA"/>
</dbReference>
<dbReference type="InterPro" id="IPR036736">
    <property type="entry name" value="ACP-like_sf"/>
</dbReference>
<dbReference type="Gene3D" id="3.30.559.30">
    <property type="entry name" value="Nonribosomal peptide synthetase, condensation domain"/>
    <property type="match status" value="1"/>
</dbReference>
<dbReference type="Proteomes" id="UP000187412">
    <property type="component" value="Unassembled WGS sequence"/>
</dbReference>
<dbReference type="Gene3D" id="3.30.300.30">
    <property type="match status" value="2"/>
</dbReference>
<feature type="non-terminal residue" evidence="8">
    <location>
        <position position="1"/>
    </location>
</feature>
<evidence type="ECO:0000256" key="2">
    <source>
        <dbReference type="ARBA" id="ARBA00022450"/>
    </source>
</evidence>
<dbReference type="InterPro" id="IPR006162">
    <property type="entry name" value="Ppantetheine_attach_site"/>
</dbReference>
<dbReference type="InterPro" id="IPR023213">
    <property type="entry name" value="CAT-like_dom_sf"/>
</dbReference>
<dbReference type="Pfam" id="PF00668">
    <property type="entry name" value="Condensation"/>
    <property type="match status" value="1"/>
</dbReference>
<evidence type="ECO:0000256" key="3">
    <source>
        <dbReference type="ARBA" id="ARBA00022553"/>
    </source>
</evidence>
<comment type="cofactor">
    <cofactor evidence="1">
        <name>pantetheine 4'-phosphate</name>
        <dbReference type="ChEBI" id="CHEBI:47942"/>
    </cofactor>
</comment>
<dbReference type="Pfam" id="PF00501">
    <property type="entry name" value="AMP-binding"/>
    <property type="match status" value="1"/>
</dbReference>
<dbReference type="InterPro" id="IPR001242">
    <property type="entry name" value="Condensation_dom"/>
</dbReference>
<dbReference type="Gene3D" id="1.10.1200.10">
    <property type="entry name" value="ACP-like"/>
    <property type="match status" value="2"/>
</dbReference>
<dbReference type="Pfam" id="PF00550">
    <property type="entry name" value="PP-binding"/>
    <property type="match status" value="2"/>
</dbReference>
<organism evidence="8 9">
    <name type="scientific">Paenibacillus borealis</name>
    <dbReference type="NCBI Taxonomy" id="160799"/>
    <lineage>
        <taxon>Bacteria</taxon>
        <taxon>Bacillati</taxon>
        <taxon>Bacillota</taxon>
        <taxon>Bacilli</taxon>
        <taxon>Bacillales</taxon>
        <taxon>Paenibacillaceae</taxon>
        <taxon>Paenibacillus</taxon>
    </lineage>
</organism>
<keyword evidence="4" id="KW-0677">Repeat</keyword>
<feature type="domain" description="Carrier" evidence="7">
    <location>
        <begin position="1109"/>
        <end position="1184"/>
    </location>
</feature>
<feature type="domain" description="Carrier" evidence="7">
    <location>
        <begin position="49"/>
        <end position="124"/>
    </location>
</feature>
<protein>
    <recommendedName>
        <fullName evidence="7">Carrier domain-containing protein</fullName>
    </recommendedName>
</protein>
<evidence type="ECO:0000313" key="8">
    <source>
        <dbReference type="EMBL" id="OMD35442.1"/>
    </source>
</evidence>
<dbReference type="CDD" id="cd19531">
    <property type="entry name" value="LCL_NRPS-like"/>
    <property type="match status" value="1"/>
</dbReference>
<dbReference type="InterPro" id="IPR000873">
    <property type="entry name" value="AMP-dep_synth/lig_dom"/>
</dbReference>
<name>A0ABX3GRI0_PAEBO</name>
<evidence type="ECO:0000256" key="6">
    <source>
        <dbReference type="SAM" id="MobiDB-lite"/>
    </source>
</evidence>
<evidence type="ECO:0000256" key="1">
    <source>
        <dbReference type="ARBA" id="ARBA00001957"/>
    </source>
</evidence>
<dbReference type="InterPro" id="IPR009081">
    <property type="entry name" value="PP-bd_ACP"/>
</dbReference>
<evidence type="ECO:0000256" key="4">
    <source>
        <dbReference type="ARBA" id="ARBA00022737"/>
    </source>
</evidence>
<dbReference type="Gene3D" id="3.40.50.12780">
    <property type="entry name" value="N-terminal domain of ligase-like"/>
    <property type="match status" value="1"/>
</dbReference>
<evidence type="ECO:0000313" key="9">
    <source>
        <dbReference type="Proteomes" id="UP000187412"/>
    </source>
</evidence>
<keyword evidence="3" id="KW-0597">Phosphoprotein</keyword>
<dbReference type="InterPro" id="IPR025110">
    <property type="entry name" value="AMP-bd_C"/>
</dbReference>
<dbReference type="PANTHER" id="PTHR45527">
    <property type="entry name" value="NONRIBOSOMAL PEPTIDE SYNTHETASE"/>
    <property type="match status" value="1"/>
</dbReference>
<dbReference type="InterPro" id="IPR045851">
    <property type="entry name" value="AMP-bd_C_sf"/>
</dbReference>
<evidence type="ECO:0000259" key="7">
    <source>
        <dbReference type="PROSITE" id="PS50075"/>
    </source>
</evidence>
<dbReference type="Gene3D" id="3.30.559.10">
    <property type="entry name" value="Chloramphenicol acetyltransferase-like domain"/>
    <property type="match status" value="1"/>
</dbReference>
<dbReference type="SMART" id="SM00823">
    <property type="entry name" value="PKS_PP"/>
    <property type="match status" value="2"/>
</dbReference>
<evidence type="ECO:0000256" key="5">
    <source>
        <dbReference type="ARBA" id="ARBA00023194"/>
    </source>
</evidence>
<keyword evidence="5" id="KW-0045">Antibiotic biosynthesis</keyword>